<feature type="compositionally biased region" description="Acidic residues" evidence="2">
    <location>
        <begin position="1"/>
        <end position="20"/>
    </location>
</feature>
<reference evidence="3 4" key="1">
    <citation type="submission" date="2020-08" db="EMBL/GenBank/DDBJ databases">
        <title>The Agave Microbiome: Exploring the role of microbial communities in plant adaptations to desert environments.</title>
        <authorList>
            <person name="Partida-Martinez L.P."/>
        </authorList>
    </citation>
    <scope>NUCLEOTIDE SEQUENCE [LARGE SCALE GENOMIC DNA]</scope>
    <source>
        <strain evidence="3 4">AT2.18</strain>
    </source>
</reference>
<evidence type="ECO:0000313" key="4">
    <source>
        <dbReference type="Proteomes" id="UP000550501"/>
    </source>
</evidence>
<feature type="region of interest" description="Disordered" evidence="2">
    <location>
        <begin position="1"/>
        <end position="32"/>
    </location>
</feature>
<proteinExistence type="predicted"/>
<keyword evidence="4" id="KW-1185">Reference proteome</keyword>
<keyword evidence="1" id="KW-0175">Coiled coil</keyword>
<protein>
    <submittedName>
        <fullName evidence="3">Uncharacterized protein</fullName>
    </submittedName>
</protein>
<accession>A0A839QJA8</accession>
<evidence type="ECO:0000256" key="1">
    <source>
        <dbReference type="SAM" id="Coils"/>
    </source>
</evidence>
<dbReference type="EMBL" id="JACHVU010000009">
    <property type="protein sequence ID" value="MBB2992361.1"/>
    <property type="molecule type" value="Genomic_DNA"/>
</dbReference>
<gene>
    <name evidence="3" type="ORF">FHR72_003860</name>
</gene>
<sequence>MTVDDDVDVDVDEVSDDANDVEDKQDGDSFPRSYVEQLRTEAKTNRQRAEAAEQTLDRVQRALFTSQVRATGKLADPTDLEYNEELLNDDDALTTAIDELLKKRPHYAAKKIKGGDVGQGVTGKQTEKFSLLGRLQQSV</sequence>
<name>A0A839QJA8_MYCIR</name>
<comment type="caution">
    <text evidence="3">The sequence shown here is derived from an EMBL/GenBank/DDBJ whole genome shotgun (WGS) entry which is preliminary data.</text>
</comment>
<dbReference type="AlphaFoldDB" id="A0A839QJA8"/>
<dbReference type="RefSeq" id="WP_183470998.1">
    <property type="nucleotide sequence ID" value="NZ_JACHVU010000009.1"/>
</dbReference>
<dbReference type="Proteomes" id="UP000550501">
    <property type="component" value="Unassembled WGS sequence"/>
</dbReference>
<evidence type="ECO:0000256" key="2">
    <source>
        <dbReference type="SAM" id="MobiDB-lite"/>
    </source>
</evidence>
<feature type="coiled-coil region" evidence="1">
    <location>
        <begin position="35"/>
        <end position="62"/>
    </location>
</feature>
<evidence type="ECO:0000313" key="3">
    <source>
        <dbReference type="EMBL" id="MBB2992361.1"/>
    </source>
</evidence>
<organism evidence="3 4">
    <name type="scientific">Mycolicibacterium iranicum</name>
    <name type="common">Mycobacterium iranicum</name>
    <dbReference type="NCBI Taxonomy" id="912594"/>
    <lineage>
        <taxon>Bacteria</taxon>
        <taxon>Bacillati</taxon>
        <taxon>Actinomycetota</taxon>
        <taxon>Actinomycetes</taxon>
        <taxon>Mycobacteriales</taxon>
        <taxon>Mycobacteriaceae</taxon>
        <taxon>Mycolicibacterium</taxon>
    </lineage>
</organism>